<proteinExistence type="predicted"/>
<accession>A0AA38MM30</accession>
<sequence>MTYLIEVCGAQCVLTVHKTLFNCSPFGAVCFNNTFNCFMFNIQRVWCVVMRQGSIFSQLKAICDYNICGRPPRERNFEDAKDAVLNSRNWLRALVKNLMYNREFCKIKNSVQHVGIQRYYHVKV</sequence>
<dbReference type="Proteomes" id="UP001168821">
    <property type="component" value="Unassembled WGS sequence"/>
</dbReference>
<protein>
    <submittedName>
        <fullName evidence="1">Uncharacterized protein</fullName>
    </submittedName>
</protein>
<reference evidence="1" key="1">
    <citation type="journal article" date="2023" name="G3 (Bethesda)">
        <title>Whole genome assemblies of Zophobas morio and Tenebrio molitor.</title>
        <authorList>
            <person name="Kaur S."/>
            <person name="Stinson S.A."/>
            <person name="diCenzo G.C."/>
        </authorList>
    </citation>
    <scope>NUCLEOTIDE SEQUENCE</scope>
    <source>
        <strain evidence="1">QUZm001</strain>
    </source>
</reference>
<evidence type="ECO:0000313" key="1">
    <source>
        <dbReference type="EMBL" id="KAJ3663080.1"/>
    </source>
</evidence>
<dbReference type="AlphaFoldDB" id="A0AA38MM30"/>
<keyword evidence="2" id="KW-1185">Reference proteome</keyword>
<name>A0AA38MM30_9CUCU</name>
<organism evidence="1 2">
    <name type="scientific">Zophobas morio</name>
    <dbReference type="NCBI Taxonomy" id="2755281"/>
    <lineage>
        <taxon>Eukaryota</taxon>
        <taxon>Metazoa</taxon>
        <taxon>Ecdysozoa</taxon>
        <taxon>Arthropoda</taxon>
        <taxon>Hexapoda</taxon>
        <taxon>Insecta</taxon>
        <taxon>Pterygota</taxon>
        <taxon>Neoptera</taxon>
        <taxon>Endopterygota</taxon>
        <taxon>Coleoptera</taxon>
        <taxon>Polyphaga</taxon>
        <taxon>Cucujiformia</taxon>
        <taxon>Tenebrionidae</taxon>
        <taxon>Zophobas</taxon>
    </lineage>
</organism>
<comment type="caution">
    <text evidence="1">The sequence shown here is derived from an EMBL/GenBank/DDBJ whole genome shotgun (WGS) entry which is preliminary data.</text>
</comment>
<evidence type="ECO:0000313" key="2">
    <source>
        <dbReference type="Proteomes" id="UP001168821"/>
    </source>
</evidence>
<dbReference type="EMBL" id="JALNTZ010000002">
    <property type="protein sequence ID" value="KAJ3663080.1"/>
    <property type="molecule type" value="Genomic_DNA"/>
</dbReference>
<gene>
    <name evidence="1" type="ORF">Zmor_007389</name>
</gene>